<reference evidence="4 5" key="1">
    <citation type="submission" date="2019-02" db="EMBL/GenBank/DDBJ databases">
        <title>Genomic Encyclopedia of Type Strains, Phase IV (KMG-IV): sequencing the most valuable type-strain genomes for metagenomic binning, comparative biology and taxonomic classification.</title>
        <authorList>
            <person name="Goeker M."/>
        </authorList>
    </citation>
    <scope>NUCLEOTIDE SEQUENCE [LARGE SCALE GENOMIC DNA]</scope>
    <source>
        <strain evidence="4 5">DSM 45622</strain>
    </source>
</reference>
<dbReference type="Pfam" id="PF01408">
    <property type="entry name" value="GFO_IDH_MocA"/>
    <property type="match status" value="1"/>
</dbReference>
<dbReference type="Gene3D" id="3.30.360.10">
    <property type="entry name" value="Dihydrodipicolinate Reductase, domain 2"/>
    <property type="match status" value="1"/>
</dbReference>
<dbReference type="Proteomes" id="UP000293638">
    <property type="component" value="Unassembled WGS sequence"/>
</dbReference>
<gene>
    <name evidence="4" type="ORF">EV189_0602</name>
</gene>
<protein>
    <submittedName>
        <fullName evidence="4">Putative dehydrogenase</fullName>
    </submittedName>
</protein>
<organism evidence="4 5">
    <name type="scientific">Motilibacter rhizosphaerae</name>
    <dbReference type="NCBI Taxonomy" id="598652"/>
    <lineage>
        <taxon>Bacteria</taxon>
        <taxon>Bacillati</taxon>
        <taxon>Actinomycetota</taxon>
        <taxon>Actinomycetes</taxon>
        <taxon>Motilibacterales</taxon>
        <taxon>Motilibacteraceae</taxon>
        <taxon>Motilibacter</taxon>
    </lineage>
</organism>
<keyword evidence="5" id="KW-1185">Reference proteome</keyword>
<evidence type="ECO:0000313" key="4">
    <source>
        <dbReference type="EMBL" id="RZS91362.1"/>
    </source>
</evidence>
<dbReference type="Gene3D" id="3.40.50.720">
    <property type="entry name" value="NAD(P)-binding Rossmann-like Domain"/>
    <property type="match status" value="1"/>
</dbReference>
<dbReference type="InterPro" id="IPR000683">
    <property type="entry name" value="Gfo/Idh/MocA-like_OxRdtase_N"/>
</dbReference>
<dbReference type="SUPFAM" id="SSF55347">
    <property type="entry name" value="Glyceraldehyde-3-phosphate dehydrogenase-like, C-terminal domain"/>
    <property type="match status" value="1"/>
</dbReference>
<keyword evidence="1" id="KW-0560">Oxidoreductase</keyword>
<dbReference type="InterPro" id="IPR055170">
    <property type="entry name" value="GFO_IDH_MocA-like_dom"/>
</dbReference>
<sequence>MTLQDTTAPDLRVGVVGCGKISSAYFTTLAAVRGVSITAVADLDPERARAAAQETSSRPATVEELLAADDVDLVLNLTIPAAHAEVALAAVAAGKHVYGEKPLAATSVQAEQVLEAARAAGVRVGCAPDTVLGTGIQTARQVVDAGGIGTPLAATAFFASPGPEGWHPDPAFLFAPGAGPLFDMGPYYLSSLVHLLGPVRRVIGASSRLREQRTIGSGPKAGTSFDVTVDTHATGVLEHDSGALSTLLMSFDVAHHSLPPIEVHGSAGSLSVPDPNRHAGEVRLRGTAAEEREVVAPSAGYLDTQRGCGVADLHHAVQAGQPHRASAELAAHVLEVMEAFAASAEAGRAVEIASSVERPALVPLTDLTA</sequence>
<dbReference type="PANTHER" id="PTHR43818">
    <property type="entry name" value="BCDNA.GH03377"/>
    <property type="match status" value="1"/>
</dbReference>
<evidence type="ECO:0000256" key="1">
    <source>
        <dbReference type="ARBA" id="ARBA00023002"/>
    </source>
</evidence>
<dbReference type="OrthoDB" id="9776544at2"/>
<accession>A0A4Q7NY93</accession>
<evidence type="ECO:0000259" key="2">
    <source>
        <dbReference type="Pfam" id="PF01408"/>
    </source>
</evidence>
<dbReference type="InterPro" id="IPR050463">
    <property type="entry name" value="Gfo/Idh/MocA_oxidrdct_glycsds"/>
</dbReference>
<dbReference type="PANTHER" id="PTHR43818:SF11">
    <property type="entry name" value="BCDNA.GH03377"/>
    <property type="match status" value="1"/>
</dbReference>
<dbReference type="RefSeq" id="WP_130491441.1">
    <property type="nucleotide sequence ID" value="NZ_SGXD01000001.1"/>
</dbReference>
<dbReference type="GO" id="GO:0016491">
    <property type="term" value="F:oxidoreductase activity"/>
    <property type="evidence" value="ECO:0007669"/>
    <property type="project" value="UniProtKB-KW"/>
</dbReference>
<dbReference type="EMBL" id="SGXD01000001">
    <property type="protein sequence ID" value="RZS91362.1"/>
    <property type="molecule type" value="Genomic_DNA"/>
</dbReference>
<dbReference type="InterPro" id="IPR036291">
    <property type="entry name" value="NAD(P)-bd_dom_sf"/>
</dbReference>
<proteinExistence type="predicted"/>
<evidence type="ECO:0000313" key="5">
    <source>
        <dbReference type="Proteomes" id="UP000293638"/>
    </source>
</evidence>
<dbReference type="GO" id="GO:0000166">
    <property type="term" value="F:nucleotide binding"/>
    <property type="evidence" value="ECO:0007669"/>
    <property type="project" value="InterPro"/>
</dbReference>
<feature type="domain" description="GFO/IDH/MocA-like oxidoreductase" evidence="3">
    <location>
        <begin position="136"/>
        <end position="270"/>
    </location>
</feature>
<dbReference type="Pfam" id="PF22725">
    <property type="entry name" value="GFO_IDH_MocA_C3"/>
    <property type="match status" value="1"/>
</dbReference>
<dbReference type="AlphaFoldDB" id="A0A4Q7NY93"/>
<comment type="caution">
    <text evidence="4">The sequence shown here is derived from an EMBL/GenBank/DDBJ whole genome shotgun (WGS) entry which is preliminary data.</text>
</comment>
<dbReference type="SUPFAM" id="SSF51735">
    <property type="entry name" value="NAD(P)-binding Rossmann-fold domains"/>
    <property type="match status" value="1"/>
</dbReference>
<evidence type="ECO:0000259" key="3">
    <source>
        <dbReference type="Pfam" id="PF22725"/>
    </source>
</evidence>
<name>A0A4Q7NY93_9ACTN</name>
<feature type="domain" description="Gfo/Idh/MocA-like oxidoreductase N-terminal" evidence="2">
    <location>
        <begin position="11"/>
        <end position="125"/>
    </location>
</feature>